<name>A0A0R0DEP7_9GAMM</name>
<organism evidence="2 3">
    <name type="scientific">Stenotrophomonas ginsengisoli</name>
    <dbReference type="NCBI Taxonomy" id="336566"/>
    <lineage>
        <taxon>Bacteria</taxon>
        <taxon>Pseudomonadati</taxon>
        <taxon>Pseudomonadota</taxon>
        <taxon>Gammaproteobacteria</taxon>
        <taxon>Lysobacterales</taxon>
        <taxon>Lysobacteraceae</taxon>
        <taxon>Stenotrophomonas</taxon>
    </lineage>
</organism>
<gene>
    <name evidence="2" type="ORF">ABB30_08845</name>
</gene>
<dbReference type="EMBL" id="LDJM01000021">
    <property type="protein sequence ID" value="KRG76810.1"/>
    <property type="molecule type" value="Genomic_DNA"/>
</dbReference>
<evidence type="ECO:0000313" key="3">
    <source>
        <dbReference type="Proteomes" id="UP000050956"/>
    </source>
</evidence>
<evidence type="ECO:0000256" key="1">
    <source>
        <dbReference type="SAM" id="SignalP"/>
    </source>
</evidence>
<proteinExistence type="predicted"/>
<keyword evidence="1" id="KW-0732">Signal</keyword>
<comment type="caution">
    <text evidence="2">The sequence shown here is derived from an EMBL/GenBank/DDBJ whole genome shotgun (WGS) entry which is preliminary data.</text>
</comment>
<reference evidence="2 3" key="1">
    <citation type="submission" date="2015-05" db="EMBL/GenBank/DDBJ databases">
        <title>Genome sequencing and analysis of members of genus Stenotrophomonas.</title>
        <authorList>
            <person name="Patil P.P."/>
            <person name="Midha S."/>
            <person name="Patil P.B."/>
        </authorList>
    </citation>
    <scope>NUCLEOTIDE SEQUENCE [LARGE SCALE GENOMIC DNA]</scope>
    <source>
        <strain evidence="2 3">DSM 24757</strain>
    </source>
</reference>
<feature type="chain" id="PRO_5006395567" evidence="1">
    <location>
        <begin position="21"/>
        <end position="451"/>
    </location>
</feature>
<dbReference type="AlphaFoldDB" id="A0A0R0DEP7"/>
<evidence type="ECO:0000313" key="2">
    <source>
        <dbReference type="EMBL" id="KRG76810.1"/>
    </source>
</evidence>
<keyword evidence="3" id="KW-1185">Reference proteome</keyword>
<dbReference type="Proteomes" id="UP000050956">
    <property type="component" value="Unassembled WGS sequence"/>
</dbReference>
<protein>
    <submittedName>
        <fullName evidence="2">Uncharacterized protein</fullName>
    </submittedName>
</protein>
<feature type="signal peptide" evidence="1">
    <location>
        <begin position="1"/>
        <end position="20"/>
    </location>
</feature>
<accession>A0A0R0DEP7</accession>
<dbReference type="PATRIC" id="fig|336566.3.peg.1178"/>
<sequence length="451" mass="48547">MLALLATVALLMLASRLWPASQMQKQARAALEQPLDWPGANAWALLETLDHDGLDMAQRQALVDERVRRFTAWKQENARLRAAGEQQQTGVPALGGQATTWPRSDVLCERHQAEQCLDKVRQAPDAVAAALAQRQPRLQRVAQLADFGHVRSPYPGDVSMPYLHSTGALFDSLSAHALAHVQGNSDQALAGLCRDMASGRMLLTRSDSLIHAMVGNAMLVGNTQMLGQVLAELPAGHALPSSCTAALVPLQPQDLGLCRAMRMDYAISGAAMADSYQYEMDMPGSSWLFNVDKTMDRIATGQAQGCFEPIQQQLAQDQPAVIDASVWSLWKMECPANAVGCLLTGNGAAGPGYAEFMHRAQDAAAQQRLLGALVWLREQPALAPDDIAQQLQNLPAGLVSAQRPITLSTDGRALQVGPRYYRKGPQAAAPMRVSLPSAWWPPATVGSSASP</sequence>